<evidence type="ECO:0000313" key="10">
    <source>
        <dbReference type="Proteomes" id="UP000288216"/>
    </source>
</evidence>
<feature type="region of interest" description="Disordered" evidence="8">
    <location>
        <begin position="128"/>
        <end position="205"/>
    </location>
</feature>
<dbReference type="Proteomes" id="UP000288216">
    <property type="component" value="Unassembled WGS sequence"/>
</dbReference>
<dbReference type="PANTHER" id="PTHR23328">
    <property type="entry name" value="RING-TYPE DOMAIN-CONTAINING PROTEIN"/>
    <property type="match status" value="1"/>
</dbReference>
<feature type="region of interest" description="Disordered" evidence="8">
    <location>
        <begin position="78"/>
        <end position="115"/>
    </location>
</feature>
<feature type="compositionally biased region" description="Basic residues" evidence="8">
    <location>
        <begin position="164"/>
        <end position="183"/>
    </location>
</feature>
<comment type="caution">
    <text evidence="9">The sequence shown here is derived from an EMBL/GenBank/DDBJ whole genome shotgun (WGS) entry which is preliminary data.</text>
</comment>
<evidence type="ECO:0000256" key="3">
    <source>
        <dbReference type="ARBA" id="ARBA00012483"/>
    </source>
</evidence>
<evidence type="ECO:0000256" key="1">
    <source>
        <dbReference type="ARBA" id="ARBA00000900"/>
    </source>
</evidence>
<sequence length="246" mass="27229">MRPKIVKSTPRNLGCGFHKPPTITSYDLNPNLLEKWGQILQDRHEARMASKGTLTLEAEGSEATSGRLEMESEVTRMELVPASSSPPTSLRPMDYLESGELPDSGLEGNNAESSPSWHMVAEQGNVPRYDSSDSFSTHIGSKQSKGLVSSGSGSYDSSSQTQQGKKRQHKTKHTAASKIKRPKWNPVENPGTTAQISVTNTQQEEVDRKVAVKLQRRFDLERTAVNRQKGSQDGYSLRTKNNFRAK</sequence>
<dbReference type="OrthoDB" id="8959987at2759"/>
<keyword evidence="7" id="KW-0539">Nucleus</keyword>
<keyword evidence="5" id="KW-0227">DNA damage</keyword>
<dbReference type="GO" id="GO:0005634">
    <property type="term" value="C:nucleus"/>
    <property type="evidence" value="ECO:0007669"/>
    <property type="project" value="UniProtKB-SubCell"/>
</dbReference>
<dbReference type="GO" id="GO:0031491">
    <property type="term" value="F:nucleosome binding"/>
    <property type="evidence" value="ECO:0007669"/>
    <property type="project" value="TreeGrafter"/>
</dbReference>
<organism evidence="9 10">
    <name type="scientific">Scyliorhinus torazame</name>
    <name type="common">Cloudy catshark</name>
    <name type="synonym">Catulus torazame</name>
    <dbReference type="NCBI Taxonomy" id="75743"/>
    <lineage>
        <taxon>Eukaryota</taxon>
        <taxon>Metazoa</taxon>
        <taxon>Chordata</taxon>
        <taxon>Craniata</taxon>
        <taxon>Vertebrata</taxon>
        <taxon>Chondrichthyes</taxon>
        <taxon>Elasmobranchii</taxon>
        <taxon>Galeomorphii</taxon>
        <taxon>Galeoidea</taxon>
        <taxon>Carcharhiniformes</taxon>
        <taxon>Scyliorhinidae</taxon>
        <taxon>Scyliorhinus</taxon>
    </lineage>
</organism>
<name>A0A401QHE9_SCYTO</name>
<evidence type="ECO:0000256" key="4">
    <source>
        <dbReference type="ARBA" id="ARBA00022679"/>
    </source>
</evidence>
<evidence type="ECO:0000256" key="7">
    <source>
        <dbReference type="ARBA" id="ARBA00023242"/>
    </source>
</evidence>
<evidence type="ECO:0000256" key="2">
    <source>
        <dbReference type="ARBA" id="ARBA00004123"/>
    </source>
</evidence>
<dbReference type="InterPro" id="IPR051657">
    <property type="entry name" value="RNF168/RNF169_E3_ubiq-ligase"/>
</dbReference>
<dbReference type="EMBL" id="BFAA01091857">
    <property type="protein sequence ID" value="GCB84790.1"/>
    <property type="molecule type" value="Genomic_DNA"/>
</dbReference>
<evidence type="ECO:0000256" key="6">
    <source>
        <dbReference type="ARBA" id="ARBA00022786"/>
    </source>
</evidence>
<keyword evidence="4" id="KW-0808">Transferase</keyword>
<feature type="compositionally biased region" description="Polar residues" evidence="8">
    <location>
        <begin position="225"/>
        <end position="240"/>
    </location>
</feature>
<dbReference type="STRING" id="75743.A0A401QHE9"/>
<reference evidence="9 10" key="1">
    <citation type="journal article" date="2018" name="Nat. Ecol. Evol.">
        <title>Shark genomes provide insights into elasmobranch evolution and the origin of vertebrates.</title>
        <authorList>
            <person name="Hara Y"/>
            <person name="Yamaguchi K"/>
            <person name="Onimaru K"/>
            <person name="Kadota M"/>
            <person name="Koyanagi M"/>
            <person name="Keeley SD"/>
            <person name="Tatsumi K"/>
            <person name="Tanaka K"/>
            <person name="Motone F"/>
            <person name="Kageyama Y"/>
            <person name="Nozu R"/>
            <person name="Adachi N"/>
            <person name="Nishimura O"/>
            <person name="Nakagawa R"/>
            <person name="Tanegashima C"/>
            <person name="Kiyatake I"/>
            <person name="Matsumoto R"/>
            <person name="Murakumo K"/>
            <person name="Nishida K"/>
            <person name="Terakita A"/>
            <person name="Kuratani S"/>
            <person name="Sato K"/>
            <person name="Hyodo S Kuraku.S."/>
        </authorList>
    </citation>
    <scope>NUCLEOTIDE SEQUENCE [LARGE SCALE GENOMIC DNA]</scope>
</reference>
<accession>A0A401QHE9</accession>
<keyword evidence="6" id="KW-0833">Ubl conjugation pathway</keyword>
<feature type="compositionally biased region" description="Low complexity" evidence="8">
    <location>
        <begin position="149"/>
        <end position="163"/>
    </location>
</feature>
<dbReference type="GO" id="GO:0035861">
    <property type="term" value="C:site of double-strand break"/>
    <property type="evidence" value="ECO:0007669"/>
    <property type="project" value="TreeGrafter"/>
</dbReference>
<dbReference type="GO" id="GO:0006302">
    <property type="term" value="P:double-strand break repair"/>
    <property type="evidence" value="ECO:0007669"/>
    <property type="project" value="TreeGrafter"/>
</dbReference>
<evidence type="ECO:0000256" key="8">
    <source>
        <dbReference type="SAM" id="MobiDB-lite"/>
    </source>
</evidence>
<dbReference type="EC" id="2.3.2.27" evidence="3"/>
<feature type="region of interest" description="Disordered" evidence="8">
    <location>
        <begin position="223"/>
        <end position="246"/>
    </location>
</feature>
<feature type="compositionally biased region" description="Polar residues" evidence="8">
    <location>
        <begin position="132"/>
        <end position="147"/>
    </location>
</feature>
<proteinExistence type="predicted"/>
<dbReference type="PANTHER" id="PTHR23328:SF2">
    <property type="entry name" value="E3 UBIQUITIN-PROTEIN LIGASE RNF169"/>
    <property type="match status" value="1"/>
</dbReference>
<comment type="subcellular location">
    <subcellularLocation>
        <location evidence="2">Nucleus</location>
    </subcellularLocation>
</comment>
<keyword evidence="10" id="KW-1185">Reference proteome</keyword>
<comment type="catalytic activity">
    <reaction evidence="1">
        <text>S-ubiquitinyl-[E2 ubiquitin-conjugating enzyme]-L-cysteine + [acceptor protein]-L-lysine = [E2 ubiquitin-conjugating enzyme]-L-cysteine + N(6)-ubiquitinyl-[acceptor protein]-L-lysine.</text>
        <dbReference type="EC" id="2.3.2.27"/>
    </reaction>
</comment>
<dbReference type="AlphaFoldDB" id="A0A401QHE9"/>
<evidence type="ECO:0000313" key="9">
    <source>
        <dbReference type="EMBL" id="GCB84790.1"/>
    </source>
</evidence>
<feature type="compositionally biased region" description="Polar residues" evidence="8">
    <location>
        <begin position="190"/>
        <end position="203"/>
    </location>
</feature>
<protein>
    <recommendedName>
        <fullName evidence="3">RING-type E3 ubiquitin transferase</fullName>
        <ecNumber evidence="3">2.3.2.27</ecNumber>
    </recommendedName>
</protein>
<dbReference type="GO" id="GO:0061630">
    <property type="term" value="F:ubiquitin protein ligase activity"/>
    <property type="evidence" value="ECO:0007669"/>
    <property type="project" value="UniProtKB-EC"/>
</dbReference>
<dbReference type="OMA" id="INEPITR"/>
<evidence type="ECO:0000256" key="5">
    <source>
        <dbReference type="ARBA" id="ARBA00022763"/>
    </source>
</evidence>
<gene>
    <name evidence="9" type="ORF">scyTo_0025404</name>
</gene>